<dbReference type="PANTHER" id="PTHR47991">
    <property type="entry name" value="OXOGLUTARATE/IRON-DEPENDENT DIOXYGENASE"/>
    <property type="match status" value="1"/>
</dbReference>
<dbReference type="InterPro" id="IPR005123">
    <property type="entry name" value="Oxoglu/Fe-dep_dioxygenase_dom"/>
</dbReference>
<evidence type="ECO:0000256" key="4">
    <source>
        <dbReference type="RuleBase" id="RU003682"/>
    </source>
</evidence>
<reference evidence="6 7" key="1">
    <citation type="submission" date="2021-07" db="EMBL/GenBank/DDBJ databases">
        <title>The Aristolochia fimbriata genome: insights into angiosperm evolution, floral development and chemical biosynthesis.</title>
        <authorList>
            <person name="Jiao Y."/>
        </authorList>
    </citation>
    <scope>NUCLEOTIDE SEQUENCE [LARGE SCALE GENOMIC DNA]</scope>
    <source>
        <strain evidence="6">IBCAS-2021</strain>
        <tissue evidence="6">Leaf</tissue>
    </source>
</reference>
<comment type="similarity">
    <text evidence="1 4">Belongs to the iron/ascorbate-dependent oxidoreductase family.</text>
</comment>
<dbReference type="InterPro" id="IPR044861">
    <property type="entry name" value="IPNS-like_FE2OG_OXY"/>
</dbReference>
<evidence type="ECO:0000256" key="3">
    <source>
        <dbReference type="ARBA" id="ARBA00023004"/>
    </source>
</evidence>
<dbReference type="Gene3D" id="2.60.120.330">
    <property type="entry name" value="B-lactam Antibiotic, Isopenicillin N Synthase, Chain"/>
    <property type="match status" value="1"/>
</dbReference>
<dbReference type="FunFam" id="2.60.120.330:FF:000079">
    <property type="entry name" value="Protein SRG1"/>
    <property type="match status" value="1"/>
</dbReference>
<sequence>MGVPNLHYSLPVSSVQELAKEPNPTVPRRYVRAEERDPVTNPADESLRVPLIDMANLLNMDAGEKELMKLQEACRDWGAFQVINHGIPEEIVESIRKETRDFFALPLQEKSQVAQQEGSLEGYGQAFVVSEDQPLDWSGMLFFKVLPVLHRNPNLWNNSPQGLRDALASYTEEARRLAVSLLGFMAMALGLEEGDFSGSFMEGEYSVRMNCYPPCPQFDQVIGISPHSDITGITLLLESDHTAGLQVRKDGYWTTVKPVSGGITVNVGNIVEILSNGAYRSPEHRAIVNGEKERRSIVTFCYPCGSATVGPSPGLVRPENPAAFVTISRDEYFDRFFNRGTIPAGTFMDSLKTSISS</sequence>
<evidence type="ECO:0000256" key="1">
    <source>
        <dbReference type="ARBA" id="ARBA00008056"/>
    </source>
</evidence>
<dbReference type="AlphaFoldDB" id="A0AAV7F9J0"/>
<dbReference type="SUPFAM" id="SSF51197">
    <property type="entry name" value="Clavaminate synthase-like"/>
    <property type="match status" value="1"/>
</dbReference>
<dbReference type="InterPro" id="IPR026992">
    <property type="entry name" value="DIOX_N"/>
</dbReference>
<evidence type="ECO:0000313" key="7">
    <source>
        <dbReference type="Proteomes" id="UP000825729"/>
    </source>
</evidence>
<dbReference type="GO" id="GO:0016491">
    <property type="term" value="F:oxidoreductase activity"/>
    <property type="evidence" value="ECO:0007669"/>
    <property type="project" value="UniProtKB-KW"/>
</dbReference>
<dbReference type="Pfam" id="PF03171">
    <property type="entry name" value="2OG-FeII_Oxy"/>
    <property type="match status" value="1"/>
</dbReference>
<evidence type="ECO:0000256" key="2">
    <source>
        <dbReference type="ARBA" id="ARBA00022723"/>
    </source>
</evidence>
<keyword evidence="3 4" id="KW-0408">Iron</keyword>
<feature type="domain" description="Fe2OG dioxygenase" evidence="5">
    <location>
        <begin position="203"/>
        <end position="303"/>
    </location>
</feature>
<dbReference type="GO" id="GO:0046872">
    <property type="term" value="F:metal ion binding"/>
    <property type="evidence" value="ECO:0007669"/>
    <property type="project" value="UniProtKB-KW"/>
</dbReference>
<dbReference type="EMBL" id="JAINDJ010000002">
    <property type="protein sequence ID" value="KAG9456702.1"/>
    <property type="molecule type" value="Genomic_DNA"/>
</dbReference>
<keyword evidence="4" id="KW-0560">Oxidoreductase</keyword>
<gene>
    <name evidence="6" type="ORF">H6P81_001210</name>
</gene>
<proteinExistence type="inferred from homology"/>
<dbReference type="InterPro" id="IPR027443">
    <property type="entry name" value="IPNS-like_sf"/>
</dbReference>
<name>A0AAV7F9J0_ARIFI</name>
<dbReference type="PROSITE" id="PS51471">
    <property type="entry name" value="FE2OG_OXY"/>
    <property type="match status" value="1"/>
</dbReference>
<protein>
    <recommendedName>
        <fullName evidence="5">Fe2OG dioxygenase domain-containing protein</fullName>
    </recommendedName>
</protein>
<dbReference type="Proteomes" id="UP000825729">
    <property type="component" value="Unassembled WGS sequence"/>
</dbReference>
<accession>A0AAV7F9J0</accession>
<evidence type="ECO:0000259" key="5">
    <source>
        <dbReference type="PROSITE" id="PS51471"/>
    </source>
</evidence>
<keyword evidence="2 4" id="KW-0479">Metal-binding</keyword>
<organism evidence="6 7">
    <name type="scientific">Aristolochia fimbriata</name>
    <name type="common">White veined hardy Dutchman's pipe vine</name>
    <dbReference type="NCBI Taxonomy" id="158543"/>
    <lineage>
        <taxon>Eukaryota</taxon>
        <taxon>Viridiplantae</taxon>
        <taxon>Streptophyta</taxon>
        <taxon>Embryophyta</taxon>
        <taxon>Tracheophyta</taxon>
        <taxon>Spermatophyta</taxon>
        <taxon>Magnoliopsida</taxon>
        <taxon>Magnoliidae</taxon>
        <taxon>Piperales</taxon>
        <taxon>Aristolochiaceae</taxon>
        <taxon>Aristolochia</taxon>
    </lineage>
</organism>
<dbReference type="Pfam" id="PF14226">
    <property type="entry name" value="DIOX_N"/>
    <property type="match status" value="1"/>
</dbReference>
<dbReference type="InterPro" id="IPR050295">
    <property type="entry name" value="Plant_2OG-oxidoreductases"/>
</dbReference>
<comment type="caution">
    <text evidence="6">The sequence shown here is derived from an EMBL/GenBank/DDBJ whole genome shotgun (WGS) entry which is preliminary data.</text>
</comment>
<evidence type="ECO:0000313" key="6">
    <source>
        <dbReference type="EMBL" id="KAG9456702.1"/>
    </source>
</evidence>
<keyword evidence="7" id="KW-1185">Reference proteome</keyword>